<protein>
    <submittedName>
        <fullName evidence="2">Glutamine cyclotransferase</fullName>
    </submittedName>
</protein>
<dbReference type="Proteomes" id="UP000188604">
    <property type="component" value="Chromosome"/>
</dbReference>
<dbReference type="InterPro" id="IPR011044">
    <property type="entry name" value="Quino_amine_DH_bsu"/>
</dbReference>
<dbReference type="PANTHER" id="PTHR31270:SF1">
    <property type="entry name" value="GLUTAMINYL-PEPTIDE CYCLOTRANSFERASE"/>
    <property type="match status" value="1"/>
</dbReference>
<dbReference type="RefSeq" id="WP_077807782.1">
    <property type="nucleotide sequence ID" value="NZ_BJXS01000001.1"/>
</dbReference>
<keyword evidence="3" id="KW-1185">Reference proteome</keyword>
<evidence type="ECO:0000313" key="3">
    <source>
        <dbReference type="Proteomes" id="UP000188604"/>
    </source>
</evidence>
<reference evidence="2 3" key="1">
    <citation type="submission" date="2016-03" db="EMBL/GenBank/DDBJ databases">
        <title>Acetic acid bacteria sequencing.</title>
        <authorList>
            <person name="Brandt J."/>
            <person name="Jakob F."/>
            <person name="Vogel R.F."/>
        </authorList>
    </citation>
    <scope>NUCLEOTIDE SEQUENCE [LARGE SCALE GENOMIC DNA]</scope>
    <source>
        <strain evidence="2 3">NBRC 101099</strain>
    </source>
</reference>
<dbReference type="PANTHER" id="PTHR31270">
    <property type="entry name" value="GLUTAMINYL-PEPTIDE CYCLOTRANSFERASE"/>
    <property type="match status" value="1"/>
</dbReference>
<keyword evidence="2" id="KW-0808">Transferase</keyword>
<gene>
    <name evidence="2" type="ORF">A0U93_13310</name>
</gene>
<dbReference type="EMBL" id="CP014691">
    <property type="protein sequence ID" value="AQS88733.1"/>
    <property type="molecule type" value="Genomic_DNA"/>
</dbReference>
<dbReference type="SUPFAM" id="SSF50969">
    <property type="entry name" value="YVTN repeat-like/Quinoprotein amine dehydrogenase"/>
    <property type="match status" value="1"/>
</dbReference>
<proteinExistence type="predicted"/>
<dbReference type="InterPro" id="IPR007788">
    <property type="entry name" value="QCT"/>
</dbReference>
<dbReference type="STRING" id="320497.A0U93_13310"/>
<dbReference type="KEGG" id="nch:A0U93_13310"/>
<dbReference type="AlphaFoldDB" id="A0A1U9KSC9"/>
<feature type="chain" id="PRO_5012007501" evidence="1">
    <location>
        <begin position="28"/>
        <end position="267"/>
    </location>
</feature>
<accession>A0A1U9KSC9</accession>
<dbReference type="Pfam" id="PF05096">
    <property type="entry name" value="Glu_cyclase_2"/>
    <property type="match status" value="1"/>
</dbReference>
<sequence>MIPTKARHPVASLLAILAVTTHSPARAEAPALPVQTAEVIRTYPHDATAFTEGLLFHDGSLYESTGYEGQSFIRQEDLATGRTIRSVALSPDYFGEGIVIWDNQILSVTWRNQRGFRWSLPDLKPIGALRYTGEGWAMTSDGHHIVLSDGTPVLRFLDPRDFHVVHTLRVTANGTPLRHLNELEYVHGEILANIWLTDEIARIDPRSGHVLGWIDLTPLADQIGATDPDAVPNGIAYDAKTDRLFVTGKDWPLLFEIRPPIPLPRSL</sequence>
<evidence type="ECO:0000313" key="2">
    <source>
        <dbReference type="EMBL" id="AQS88733.1"/>
    </source>
</evidence>
<evidence type="ECO:0000256" key="1">
    <source>
        <dbReference type="SAM" id="SignalP"/>
    </source>
</evidence>
<feature type="signal peptide" evidence="1">
    <location>
        <begin position="1"/>
        <end position="27"/>
    </location>
</feature>
<dbReference type="OrthoDB" id="9783700at2"/>
<keyword evidence="1" id="KW-0732">Signal</keyword>
<dbReference type="GO" id="GO:0016603">
    <property type="term" value="F:glutaminyl-peptide cyclotransferase activity"/>
    <property type="evidence" value="ECO:0007669"/>
    <property type="project" value="InterPro"/>
</dbReference>
<organism evidence="2 3">
    <name type="scientific">Neoasaia chiangmaiensis</name>
    <dbReference type="NCBI Taxonomy" id="320497"/>
    <lineage>
        <taxon>Bacteria</taxon>
        <taxon>Pseudomonadati</taxon>
        <taxon>Pseudomonadota</taxon>
        <taxon>Alphaproteobacteria</taxon>
        <taxon>Acetobacterales</taxon>
        <taxon>Acetobacteraceae</taxon>
        <taxon>Neoasaia</taxon>
    </lineage>
</organism>
<name>A0A1U9KSC9_9PROT</name>